<evidence type="ECO:0000313" key="2">
    <source>
        <dbReference type="EMBL" id="TCP30207.1"/>
    </source>
</evidence>
<sequence>MKKAYSALIAVLFLLTCTAGVQAKGNTERQLYATPKDILLDIIDHPVEEMVQKEYGRRMPWRFGSITEVSHVIDKTRIDNNKPFSWYDVKVDIYIKNFKNKVTGFDVDTLTLRFTPDVYTNGHADMDDLGDTKFKLMDYQRHSNK</sequence>
<evidence type="ECO:0000313" key="3">
    <source>
        <dbReference type="Proteomes" id="UP000295416"/>
    </source>
</evidence>
<dbReference type="OrthoDB" id="2452460at2"/>
<proteinExistence type="predicted"/>
<keyword evidence="3" id="KW-1185">Reference proteome</keyword>
<dbReference type="Proteomes" id="UP000295416">
    <property type="component" value="Unassembled WGS sequence"/>
</dbReference>
<keyword evidence="1" id="KW-0732">Signal</keyword>
<protein>
    <submittedName>
        <fullName evidence="2">Uncharacterized protein DUF3888</fullName>
    </submittedName>
</protein>
<evidence type="ECO:0000256" key="1">
    <source>
        <dbReference type="SAM" id="SignalP"/>
    </source>
</evidence>
<feature type="signal peptide" evidence="1">
    <location>
        <begin position="1"/>
        <end position="23"/>
    </location>
</feature>
<accession>A0A4R2P663</accession>
<dbReference type="RefSeq" id="WP_132744745.1">
    <property type="nucleotide sequence ID" value="NZ_SLXK01000006.1"/>
</dbReference>
<comment type="caution">
    <text evidence="2">The sequence shown here is derived from an EMBL/GenBank/DDBJ whole genome shotgun (WGS) entry which is preliminary data.</text>
</comment>
<dbReference type="AlphaFoldDB" id="A0A4R2P663"/>
<organism evidence="2 3">
    <name type="scientific">Scopulibacillus darangshiensis</name>
    <dbReference type="NCBI Taxonomy" id="442528"/>
    <lineage>
        <taxon>Bacteria</taxon>
        <taxon>Bacillati</taxon>
        <taxon>Bacillota</taxon>
        <taxon>Bacilli</taxon>
        <taxon>Bacillales</taxon>
        <taxon>Sporolactobacillaceae</taxon>
        <taxon>Scopulibacillus</taxon>
    </lineage>
</organism>
<gene>
    <name evidence="2" type="ORF">EV207_10630</name>
</gene>
<dbReference type="EMBL" id="SLXK01000006">
    <property type="protein sequence ID" value="TCP30207.1"/>
    <property type="molecule type" value="Genomic_DNA"/>
</dbReference>
<reference evidence="2 3" key="1">
    <citation type="submission" date="2019-03" db="EMBL/GenBank/DDBJ databases">
        <title>Genomic Encyclopedia of Type Strains, Phase IV (KMG-IV): sequencing the most valuable type-strain genomes for metagenomic binning, comparative biology and taxonomic classification.</title>
        <authorList>
            <person name="Goeker M."/>
        </authorList>
    </citation>
    <scope>NUCLEOTIDE SEQUENCE [LARGE SCALE GENOMIC DNA]</scope>
    <source>
        <strain evidence="2 3">DSM 19377</strain>
    </source>
</reference>
<feature type="chain" id="PRO_5020768749" evidence="1">
    <location>
        <begin position="24"/>
        <end position="145"/>
    </location>
</feature>
<name>A0A4R2P663_9BACL</name>